<dbReference type="SUPFAM" id="SSF51322">
    <property type="entry name" value="Cyanovirin-N"/>
    <property type="match status" value="1"/>
</dbReference>
<evidence type="ECO:0000313" key="2">
    <source>
        <dbReference type="EMBL" id="KAJ2901700.1"/>
    </source>
</evidence>
<reference evidence="2" key="1">
    <citation type="submission" date="2022-07" db="EMBL/GenBank/DDBJ databases">
        <title>Draft genome sequence of Zalerion maritima ATCC 34329, a (micro)plastics degrading marine fungus.</title>
        <authorList>
            <person name="Paco A."/>
            <person name="Goncalves M.F.M."/>
            <person name="Rocha-Santos T.A.P."/>
            <person name="Alves A."/>
        </authorList>
    </citation>
    <scope>NUCLEOTIDE SEQUENCE</scope>
    <source>
        <strain evidence="2">ATCC 34329</strain>
    </source>
</reference>
<evidence type="ECO:0000313" key="3">
    <source>
        <dbReference type="Proteomes" id="UP001201980"/>
    </source>
</evidence>
<organism evidence="2 3">
    <name type="scientific">Zalerion maritima</name>
    <dbReference type="NCBI Taxonomy" id="339359"/>
    <lineage>
        <taxon>Eukaryota</taxon>
        <taxon>Fungi</taxon>
        <taxon>Dikarya</taxon>
        <taxon>Ascomycota</taxon>
        <taxon>Pezizomycotina</taxon>
        <taxon>Sordariomycetes</taxon>
        <taxon>Lulworthiomycetidae</taxon>
        <taxon>Lulworthiales</taxon>
        <taxon>Lulworthiaceae</taxon>
        <taxon>Zalerion</taxon>
    </lineage>
</organism>
<dbReference type="Proteomes" id="UP001201980">
    <property type="component" value="Unassembled WGS sequence"/>
</dbReference>
<evidence type="ECO:0000259" key="1">
    <source>
        <dbReference type="Pfam" id="PF08881"/>
    </source>
</evidence>
<gene>
    <name evidence="2" type="ORF">MKZ38_001510</name>
</gene>
<keyword evidence="3" id="KW-1185">Reference proteome</keyword>
<name>A0AAD5WRV5_9PEZI</name>
<comment type="caution">
    <text evidence="2">The sequence shown here is derived from an EMBL/GenBank/DDBJ whole genome shotgun (WGS) entry which is preliminary data.</text>
</comment>
<protein>
    <recommendedName>
        <fullName evidence="1">Cyanovirin-N domain-containing protein</fullName>
    </recommendedName>
</protein>
<dbReference type="AlphaFoldDB" id="A0AAD5WRV5"/>
<dbReference type="InterPro" id="IPR011058">
    <property type="entry name" value="Cyanovirin-N"/>
</dbReference>
<dbReference type="EMBL" id="JAKWBI020000141">
    <property type="protein sequence ID" value="KAJ2901700.1"/>
    <property type="molecule type" value="Genomic_DNA"/>
</dbReference>
<feature type="domain" description="Cyanovirin-N" evidence="1">
    <location>
        <begin position="56"/>
        <end position="160"/>
    </location>
</feature>
<dbReference type="Pfam" id="PF08881">
    <property type="entry name" value="CVNH"/>
    <property type="match status" value="1"/>
</dbReference>
<sequence length="169" mass="18724">MASTRLSVPTLVATFFGVVVLMLGLLLPFSFAHPGTIDKSTSHLASADVPDTGSNFRDDCDQMTLDNVTMVASTTCLDDAGNNRTTTLDIDHCIGLGDRGKIVPMKDGNISEEYWCFRCHLLGDGLWCWCKWIRPPEFPKMMNSVLDLDKYIGCKDGHLHCFGYVGLER</sequence>
<accession>A0AAD5WRV5</accession>
<dbReference type="Gene3D" id="2.30.60.10">
    <property type="entry name" value="Cyanovirin-N"/>
    <property type="match status" value="1"/>
</dbReference>
<dbReference type="InterPro" id="IPR036673">
    <property type="entry name" value="Cyanovirin-N_sf"/>
</dbReference>
<proteinExistence type="predicted"/>